<dbReference type="SMART" id="SM00409">
    <property type="entry name" value="IG"/>
    <property type="match status" value="1"/>
</dbReference>
<dbReference type="InterPro" id="IPR036179">
    <property type="entry name" value="Ig-like_dom_sf"/>
</dbReference>
<feature type="chain" id="PRO_5028470257" evidence="3">
    <location>
        <begin position="19"/>
        <end position="375"/>
    </location>
</feature>
<feature type="transmembrane region" description="Helical" evidence="2">
    <location>
        <begin position="265"/>
        <end position="290"/>
    </location>
</feature>
<evidence type="ECO:0000256" key="3">
    <source>
        <dbReference type="SAM" id="SignalP"/>
    </source>
</evidence>
<dbReference type="KEGG" id="char:116225237"/>
<accession>A0A6P8H7A7</accession>
<dbReference type="RefSeq" id="XP_031443285.1">
    <property type="nucleotide sequence ID" value="XM_031587425.2"/>
</dbReference>
<dbReference type="PROSITE" id="PS50835">
    <property type="entry name" value="IG_LIKE"/>
    <property type="match status" value="1"/>
</dbReference>
<keyword evidence="5" id="KW-1185">Reference proteome</keyword>
<dbReference type="InterPro" id="IPR007110">
    <property type="entry name" value="Ig-like_dom"/>
</dbReference>
<dbReference type="InterPro" id="IPR013783">
    <property type="entry name" value="Ig-like_fold"/>
</dbReference>
<dbReference type="InterPro" id="IPR003599">
    <property type="entry name" value="Ig_sub"/>
</dbReference>
<sequence length="375" mass="41550">MEALCLILLCCFLIQCYGSTHFHYLKKGEEVTLSCETCQWEADVNSDNIVDCGVIDSIYTTNSKCKAQRQDLCQEIKKNKSTSCEICVMRGFFACVNAESDSCFMHPFKPSSHHVESFIVAQAEPDIVSGPVMENSVLVSGGESINLTCDLKTKGYYPNNPFVVYWIKTGAHSSTCVYSFDYATDDFGFDAHCAIDKDLLLRRSHTSKPSLDDNNIHNLKISKATQSDRGQYLCVLQVNTYSYNQHAWAVITNTTVIVGNPDSHLIYVIGALVPVLLLLPVIIIIIIILLKRKSAETKVSQTTITQRYQNGEGVDDDDCSPYAVSQGEQEPAYSFIQLTNQKTDPVFSGDGELTSDPSADEAITRMNSIYETSGP</sequence>
<evidence type="ECO:0000259" key="4">
    <source>
        <dbReference type="PROSITE" id="PS50835"/>
    </source>
</evidence>
<feature type="domain" description="Ig-like" evidence="4">
    <location>
        <begin position="125"/>
        <end position="244"/>
    </location>
</feature>
<evidence type="ECO:0000256" key="1">
    <source>
        <dbReference type="SAM" id="MobiDB-lite"/>
    </source>
</evidence>
<dbReference type="GeneID" id="116225237"/>
<dbReference type="Pfam" id="PF07686">
    <property type="entry name" value="V-set"/>
    <property type="match status" value="1"/>
</dbReference>
<proteinExistence type="predicted"/>
<dbReference type="InterPro" id="IPR013106">
    <property type="entry name" value="Ig_V-set"/>
</dbReference>
<keyword evidence="2" id="KW-1133">Transmembrane helix</keyword>
<keyword evidence="2" id="KW-0472">Membrane</keyword>
<protein>
    <submittedName>
        <fullName evidence="6">Uncharacterized protein LOC116225237 isoform X1</fullName>
    </submittedName>
</protein>
<name>A0A6P8H7A7_CLUHA</name>
<feature type="compositionally biased region" description="Polar residues" evidence="1">
    <location>
        <begin position="365"/>
        <end position="375"/>
    </location>
</feature>
<dbReference type="Proteomes" id="UP000515152">
    <property type="component" value="Chromosome 20"/>
</dbReference>
<keyword evidence="2" id="KW-0812">Transmembrane</keyword>
<evidence type="ECO:0000313" key="5">
    <source>
        <dbReference type="Proteomes" id="UP000515152"/>
    </source>
</evidence>
<dbReference type="SUPFAM" id="SSF48726">
    <property type="entry name" value="Immunoglobulin"/>
    <property type="match status" value="1"/>
</dbReference>
<evidence type="ECO:0000256" key="2">
    <source>
        <dbReference type="SAM" id="Phobius"/>
    </source>
</evidence>
<feature type="signal peptide" evidence="3">
    <location>
        <begin position="1"/>
        <end position="18"/>
    </location>
</feature>
<evidence type="ECO:0000313" key="6">
    <source>
        <dbReference type="RefSeq" id="XP_031443285.1"/>
    </source>
</evidence>
<organism evidence="5 6">
    <name type="scientific">Clupea harengus</name>
    <name type="common">Atlantic herring</name>
    <dbReference type="NCBI Taxonomy" id="7950"/>
    <lineage>
        <taxon>Eukaryota</taxon>
        <taxon>Metazoa</taxon>
        <taxon>Chordata</taxon>
        <taxon>Craniata</taxon>
        <taxon>Vertebrata</taxon>
        <taxon>Euteleostomi</taxon>
        <taxon>Actinopterygii</taxon>
        <taxon>Neopterygii</taxon>
        <taxon>Teleostei</taxon>
        <taxon>Clupei</taxon>
        <taxon>Clupeiformes</taxon>
        <taxon>Clupeoidei</taxon>
        <taxon>Clupeidae</taxon>
        <taxon>Clupea</taxon>
    </lineage>
</organism>
<reference evidence="6" key="1">
    <citation type="submission" date="2025-08" db="UniProtKB">
        <authorList>
            <consortium name="RefSeq"/>
        </authorList>
    </citation>
    <scope>IDENTIFICATION</scope>
</reference>
<dbReference type="Gene3D" id="2.60.40.10">
    <property type="entry name" value="Immunoglobulins"/>
    <property type="match status" value="1"/>
</dbReference>
<keyword evidence="3" id="KW-0732">Signal</keyword>
<dbReference type="OrthoDB" id="8878507at2759"/>
<dbReference type="AlphaFoldDB" id="A0A6P8H7A7"/>
<feature type="region of interest" description="Disordered" evidence="1">
    <location>
        <begin position="343"/>
        <end position="375"/>
    </location>
</feature>
<gene>
    <name evidence="6" type="primary">LOC116225237</name>
</gene>